<evidence type="ECO:0000313" key="2">
    <source>
        <dbReference type="EMBL" id="ATX81512.1"/>
    </source>
</evidence>
<feature type="domain" description="Cyclic nucleotide-binding" evidence="1">
    <location>
        <begin position="28"/>
        <end position="140"/>
    </location>
</feature>
<keyword evidence="3" id="KW-1185">Reference proteome</keyword>
<dbReference type="EMBL" id="CP018800">
    <property type="protein sequence ID" value="ATX81512.1"/>
    <property type="molecule type" value="Genomic_DNA"/>
</dbReference>
<evidence type="ECO:0000313" key="3">
    <source>
        <dbReference type="Proteomes" id="UP000231637"/>
    </source>
</evidence>
<dbReference type="PROSITE" id="PS50042">
    <property type="entry name" value="CNMP_BINDING_3"/>
    <property type="match status" value="1"/>
</dbReference>
<dbReference type="Pfam" id="PF00027">
    <property type="entry name" value="cNMP_binding"/>
    <property type="match status" value="1"/>
</dbReference>
<sequence length="170" mass="19251">MSTLQLNHAFEASIISNSQYRRFHDLSVCSKMSEEDRIDLFACFDSCSFSAGTTIYEADSPSSQLMYLITKGKASASLSGNKVYSQLKEGDTFGLFSFLDQGRSHASTVTAITDLEVLRIGREQFDVITLEEPELGNRMLHFMFHLLSDKALRFEHEYATMHEYVTAGRY</sequence>
<protein>
    <submittedName>
        <fullName evidence="2">Cyclic nucleotide-binding domain-containing protein</fullName>
    </submittedName>
</protein>
<reference evidence="2 3" key="1">
    <citation type="submission" date="2016-12" db="EMBL/GenBank/DDBJ databases">
        <title>Isolation and genomic insights into novel planktonic Zetaproteobacteria from stratified waters of the Chesapeake Bay.</title>
        <authorList>
            <person name="McAllister S.M."/>
            <person name="Kato S."/>
            <person name="Chan C.S."/>
            <person name="Chiu B.K."/>
            <person name="Field E.K."/>
        </authorList>
    </citation>
    <scope>NUCLEOTIDE SEQUENCE [LARGE SCALE GENOMIC DNA]</scope>
    <source>
        <strain evidence="2 3">CP-8</strain>
    </source>
</reference>
<dbReference type="RefSeq" id="WP_100264964.1">
    <property type="nucleotide sequence ID" value="NZ_CP018800.1"/>
</dbReference>
<dbReference type="InterPro" id="IPR014710">
    <property type="entry name" value="RmlC-like_jellyroll"/>
</dbReference>
<dbReference type="OrthoDB" id="5294595at2"/>
<name>A0A2K8L339_9PROT</name>
<dbReference type="SUPFAM" id="SSF51206">
    <property type="entry name" value="cAMP-binding domain-like"/>
    <property type="match status" value="1"/>
</dbReference>
<organism evidence="2 3">
    <name type="scientific">Mariprofundus ferrinatatus</name>
    <dbReference type="NCBI Taxonomy" id="1921087"/>
    <lineage>
        <taxon>Bacteria</taxon>
        <taxon>Pseudomonadati</taxon>
        <taxon>Pseudomonadota</taxon>
        <taxon>Candidatius Mariprofundia</taxon>
        <taxon>Mariprofundales</taxon>
        <taxon>Mariprofundaceae</taxon>
        <taxon>Mariprofundus</taxon>
    </lineage>
</organism>
<accession>A0A2K8L339</accession>
<dbReference type="AlphaFoldDB" id="A0A2K8L339"/>
<dbReference type="Gene3D" id="2.60.120.10">
    <property type="entry name" value="Jelly Rolls"/>
    <property type="match status" value="1"/>
</dbReference>
<dbReference type="InterPro" id="IPR000595">
    <property type="entry name" value="cNMP-bd_dom"/>
</dbReference>
<dbReference type="Proteomes" id="UP000231637">
    <property type="component" value="Chromosome"/>
</dbReference>
<dbReference type="InterPro" id="IPR018490">
    <property type="entry name" value="cNMP-bd_dom_sf"/>
</dbReference>
<proteinExistence type="predicted"/>
<evidence type="ECO:0000259" key="1">
    <source>
        <dbReference type="PROSITE" id="PS50042"/>
    </source>
</evidence>
<dbReference type="CDD" id="cd00038">
    <property type="entry name" value="CAP_ED"/>
    <property type="match status" value="1"/>
</dbReference>
<gene>
    <name evidence="2" type="ORF">Ga0123462_0642</name>
</gene>
<dbReference type="KEGG" id="mfn:Ga0123462_0642"/>